<dbReference type="Pfam" id="PF00400">
    <property type="entry name" value="WD40"/>
    <property type="match status" value="2"/>
</dbReference>
<dbReference type="InterPro" id="IPR001680">
    <property type="entry name" value="WD40_rpt"/>
</dbReference>
<dbReference type="PROSITE" id="PS00678">
    <property type="entry name" value="WD_REPEATS_1"/>
    <property type="match status" value="1"/>
</dbReference>
<keyword evidence="4" id="KW-0175">Coiled coil</keyword>
<dbReference type="InterPro" id="IPR019775">
    <property type="entry name" value="WD40_repeat_CS"/>
</dbReference>
<reference evidence="7" key="1">
    <citation type="journal article" date="2023" name="Commun. Biol.">
        <title>Genome analysis of Parmales, the sister group of diatoms, reveals the evolutionary specialization of diatoms from phago-mixotrophs to photoautotrophs.</title>
        <authorList>
            <person name="Ban H."/>
            <person name="Sato S."/>
            <person name="Yoshikawa S."/>
            <person name="Yamada K."/>
            <person name="Nakamura Y."/>
            <person name="Ichinomiya M."/>
            <person name="Sato N."/>
            <person name="Blanc-Mathieu R."/>
            <person name="Endo H."/>
            <person name="Kuwata A."/>
            <person name="Ogata H."/>
        </authorList>
    </citation>
    <scope>NUCLEOTIDE SEQUENCE [LARGE SCALE GENOMIC DNA]</scope>
    <source>
        <strain evidence="7">NIES 3700</strain>
    </source>
</reference>
<dbReference type="PROSITE" id="PS50294">
    <property type="entry name" value="WD_REPEATS_REGION"/>
    <property type="match status" value="1"/>
</dbReference>
<accession>A0A9W7L056</accession>
<evidence type="ECO:0000256" key="4">
    <source>
        <dbReference type="SAM" id="Coils"/>
    </source>
</evidence>
<dbReference type="InterPro" id="IPR011047">
    <property type="entry name" value="Quinoprotein_ADH-like_sf"/>
</dbReference>
<dbReference type="EMBL" id="BRXW01000331">
    <property type="protein sequence ID" value="GMI18378.1"/>
    <property type="molecule type" value="Genomic_DNA"/>
</dbReference>
<evidence type="ECO:0000256" key="5">
    <source>
        <dbReference type="SAM" id="MobiDB-lite"/>
    </source>
</evidence>
<feature type="repeat" description="WD" evidence="3">
    <location>
        <begin position="395"/>
        <end position="427"/>
    </location>
</feature>
<keyword evidence="7" id="KW-1185">Reference proteome</keyword>
<dbReference type="InterPro" id="IPR052993">
    <property type="entry name" value="CFA-57"/>
</dbReference>
<feature type="compositionally biased region" description="Gly residues" evidence="5">
    <location>
        <begin position="1171"/>
        <end position="1181"/>
    </location>
</feature>
<keyword evidence="2" id="KW-0677">Repeat</keyword>
<gene>
    <name evidence="6" type="ORF">TrLO_g7917</name>
</gene>
<feature type="region of interest" description="Disordered" evidence="5">
    <location>
        <begin position="1142"/>
        <end position="1184"/>
    </location>
</feature>
<dbReference type="Proteomes" id="UP001165122">
    <property type="component" value="Unassembled WGS sequence"/>
</dbReference>
<proteinExistence type="predicted"/>
<dbReference type="InterPro" id="IPR015943">
    <property type="entry name" value="WD40/YVTN_repeat-like_dom_sf"/>
</dbReference>
<feature type="coiled-coil region" evidence="4">
    <location>
        <begin position="1236"/>
        <end position="1270"/>
    </location>
</feature>
<dbReference type="SUPFAM" id="SSF50978">
    <property type="entry name" value="WD40 repeat-like"/>
    <property type="match status" value="1"/>
</dbReference>
<evidence type="ECO:0000256" key="3">
    <source>
        <dbReference type="PROSITE-ProRule" id="PRU00221"/>
    </source>
</evidence>
<organism evidence="6 7">
    <name type="scientific">Triparma laevis f. longispina</name>
    <dbReference type="NCBI Taxonomy" id="1714387"/>
    <lineage>
        <taxon>Eukaryota</taxon>
        <taxon>Sar</taxon>
        <taxon>Stramenopiles</taxon>
        <taxon>Ochrophyta</taxon>
        <taxon>Bolidophyceae</taxon>
        <taxon>Parmales</taxon>
        <taxon>Triparmaceae</taxon>
        <taxon>Triparma</taxon>
    </lineage>
</organism>
<sequence>MGGAPPKASRRRNKDAELQDGCRLEFVHGFGVHGPIRDNVVFVNAEKENSQVKEVCKDEQLITAYHPGALLFPVGQLLCLFWADDNEMSFFTGSSPNVRAILSLSMAPSKKMVAVCEQCGPNDGAQCSVYFMRTKKRVKTVIYPKQSKEGNFTACCFTGDSQALITVAGSDMIIWDWMSQKVKHTISLGATNVSRVSCPPTSISGQIQITTSGKQHLRVWSVSGDAAVKPVPIFKEHENFVDHCWLNADGGIQRMAAVTEGTSAEMGGHQKVGTVLLFQSIDEPPYLEYRRTMTVLLRGSTRIETICASSRGFILGGNNGFFSVYEKTDDRKDPYMHIKTFYCGKESFSSICCNHNDEQVVAFSKNCRLLSFPLGSVDMIDEAQAESSFLDIIPGGSHEGSIINTSVCAQKPLLATVGSDRTVRIWNYVKWHCELAQDFHNDEPTAVALHPSGVQILVALRERIRLYNIMVDELKQFRELPVKGCRELTFCNGGQMFACCLGISISVYSTYDYNAQTGLQQLLSVSGHLSPVKRVLFSPDDSIMYSCGMDGNVWGWNVMNPLNPRIDDINMLNKPTSYTGMVAEFASKDGDKDRKWNRVAVCGTENYLVELSWQEDVKDSYVVKNVVLGNDPRDCITCLALTKSKKYLFAGTAGGNILSYDWPLDSEKPLHKVYRAHQYKTSPGAGGSVDIRGITSMEISHDDSYLFSTAEDGTVFVIGLQIVERGLDTKSSLEPDVRQFNNEAVFVSIDEVDERKEEVSELQKKLLDLKSENEYELHNKESMWQKEFKELTEERESVLVAERNRYESLQDGFDHYKREQKEKFEIEESNHLQITQEQENQFEHKLAVEMERFDRLAEEIEAMQQKCEGLLESQAAEHERQTRALEQKSIKQEKQLNMIIQRMKEDAEHNEKMYREVLDQQEDEYEKELQKLMAVAESDLKSEQDSTRRMQAIVQTLNTKRAQLKKKNEELKVRSQHHELEFGKEKARREKLDETLKHNYFHLQERENALGDKEKMILHLRSTNRTLDNFRYVLDHRLQQLMKERGPISKHIEGLEQHVRSMYDELVIEFNKKKDIDRTLNQKELKIKTMEKEITVVRNSVRDKENELSAIKRDLTSMVGTSAPKELEAIVKEAYRKFVRGETSKQTAKPIKSSTTSKKVEEDVGDEDSLYGGGGGGGEGTSGKNFTGDEIELAEKAMEAQRQTKWMQKTAKDLKRRLDVELKASERNQRSKLHENTNLVTECNNLRRENVSLKRDKETLTHSLNEVKEKARRRRMLEAASVDEQASIGSLGMASVVEGGANTMQSPESMPLTGQQMRVSKSLAELHAGRTGNLTQSAKTLPNLQAEVDRTNGRVAKGSRTRNMGTALKEDNAVLQKKLDQRTREMEMQRIEITKMRDQLLKLGLSPTKQKDITMLPNSSQVLYRNMLGNQGAGEVEPLASFDSRGGGSKSSKLVVSGGGKR</sequence>
<feature type="region of interest" description="Disordered" evidence="5">
    <location>
        <begin position="1437"/>
        <end position="1462"/>
    </location>
</feature>
<evidence type="ECO:0000313" key="6">
    <source>
        <dbReference type="EMBL" id="GMI18378.1"/>
    </source>
</evidence>
<protein>
    <submittedName>
        <fullName evidence="6">Uncharacterized protein</fullName>
    </submittedName>
</protein>
<dbReference type="OrthoDB" id="10251741at2759"/>
<dbReference type="PANTHER" id="PTHR32215">
    <property type="entry name" value="CILIA- AND FLAGELLA-ASSOCIATED PROTEIN 57"/>
    <property type="match status" value="1"/>
</dbReference>
<comment type="caution">
    <text evidence="6">The sequence shown here is derived from an EMBL/GenBank/DDBJ whole genome shotgun (WGS) entry which is preliminary data.</text>
</comment>
<name>A0A9W7L056_9STRA</name>
<evidence type="ECO:0000256" key="1">
    <source>
        <dbReference type="ARBA" id="ARBA00022574"/>
    </source>
</evidence>
<feature type="coiled-coil region" evidence="4">
    <location>
        <begin position="846"/>
        <end position="981"/>
    </location>
</feature>
<dbReference type="SMART" id="SM00320">
    <property type="entry name" value="WD40"/>
    <property type="match status" value="6"/>
</dbReference>
<dbReference type="Gene3D" id="2.130.10.10">
    <property type="entry name" value="YVTN repeat-like/Quinoprotein amine dehydrogenase"/>
    <property type="match status" value="2"/>
</dbReference>
<feature type="repeat" description="WD" evidence="3">
    <location>
        <begin position="525"/>
        <end position="558"/>
    </location>
</feature>
<dbReference type="PROSITE" id="PS50082">
    <property type="entry name" value="WD_REPEATS_2"/>
    <property type="match status" value="2"/>
</dbReference>
<evidence type="ECO:0000313" key="7">
    <source>
        <dbReference type="Proteomes" id="UP001165122"/>
    </source>
</evidence>
<feature type="compositionally biased region" description="Polar residues" evidence="5">
    <location>
        <begin position="1144"/>
        <end position="1157"/>
    </location>
</feature>
<dbReference type="SUPFAM" id="SSF50998">
    <property type="entry name" value="Quinoprotein alcohol dehydrogenase-like"/>
    <property type="match status" value="1"/>
</dbReference>
<dbReference type="InterPro" id="IPR036322">
    <property type="entry name" value="WD40_repeat_dom_sf"/>
</dbReference>
<dbReference type="PANTHER" id="PTHR32215:SF0">
    <property type="entry name" value="CILIA- AND FLAGELLA-ASSOCIATED PROTEIN 57"/>
    <property type="match status" value="1"/>
</dbReference>
<evidence type="ECO:0000256" key="2">
    <source>
        <dbReference type="ARBA" id="ARBA00022737"/>
    </source>
</evidence>
<keyword evidence="1 3" id="KW-0853">WD repeat</keyword>
<feature type="coiled-coil region" evidence="4">
    <location>
        <begin position="1073"/>
        <end position="1107"/>
    </location>
</feature>